<organism evidence="3">
    <name type="scientific">Singulisphaera sp. Ch08</name>
    <dbReference type="NCBI Taxonomy" id="3120278"/>
    <lineage>
        <taxon>Bacteria</taxon>
        <taxon>Pseudomonadati</taxon>
        <taxon>Planctomycetota</taxon>
        <taxon>Planctomycetia</taxon>
        <taxon>Isosphaerales</taxon>
        <taxon>Isosphaeraceae</taxon>
        <taxon>Singulisphaera</taxon>
    </lineage>
</organism>
<dbReference type="GO" id="GO:0004175">
    <property type="term" value="F:endopeptidase activity"/>
    <property type="evidence" value="ECO:0007669"/>
    <property type="project" value="UniProtKB-ARBA"/>
</dbReference>
<keyword evidence="1" id="KW-0472">Membrane</keyword>
<dbReference type="GO" id="GO:0080120">
    <property type="term" value="P:CAAX-box protein maturation"/>
    <property type="evidence" value="ECO:0007669"/>
    <property type="project" value="UniProtKB-ARBA"/>
</dbReference>
<dbReference type="PANTHER" id="PTHR43592">
    <property type="entry name" value="CAAX AMINO TERMINAL PROTEASE"/>
    <property type="match status" value="1"/>
</dbReference>
<sequence length="221" mass="23414">METVIGRGLIGVRATTAAIIGLLAVAVDFWLVWLRRYPESIDGRWAVALIASAAHLWLSGGDLPTLGLKAPAGDWRSWCRSVVVIGLAASLSMGALAITWVAAGWRLPIVSLAPGDAGPPFFRMCVFAPLLEETIYRIALCVPLATVVGPRWAIVASGVVFGLLHVAYGNPSPENLLGGFFLAWAYLRCGSVCGPILLHSTGNLIVLAGQIGVWYLSGVRP</sequence>
<dbReference type="InterPro" id="IPR003675">
    <property type="entry name" value="Rce1/LyrA-like_dom"/>
</dbReference>
<feature type="transmembrane region" description="Helical" evidence="1">
    <location>
        <begin position="12"/>
        <end position="33"/>
    </location>
</feature>
<dbReference type="RefSeq" id="WP_406694380.1">
    <property type="nucleotide sequence ID" value="NZ_CP155447.1"/>
</dbReference>
<keyword evidence="1" id="KW-0812">Transmembrane</keyword>
<evidence type="ECO:0000256" key="1">
    <source>
        <dbReference type="SAM" id="Phobius"/>
    </source>
</evidence>
<keyword evidence="3" id="KW-0378">Hydrolase</keyword>
<feature type="transmembrane region" description="Helical" evidence="1">
    <location>
        <begin position="78"/>
        <end position="101"/>
    </location>
</feature>
<feature type="domain" description="CAAX prenyl protease 2/Lysostaphin resistance protein A-like" evidence="2">
    <location>
        <begin position="121"/>
        <end position="205"/>
    </location>
</feature>
<dbReference type="EMBL" id="CP155447">
    <property type="protein sequence ID" value="XBH01636.1"/>
    <property type="molecule type" value="Genomic_DNA"/>
</dbReference>
<keyword evidence="1" id="KW-1133">Transmembrane helix</keyword>
<protein>
    <submittedName>
        <fullName evidence="3">CPBP family intramembrane glutamic endopeptidase</fullName>
        <ecNumber evidence="3">3.4.-.-</ecNumber>
    </submittedName>
</protein>
<reference evidence="3" key="1">
    <citation type="submission" date="2024-05" db="EMBL/GenBank/DDBJ databases">
        <title>Planctomycetes of the genus Singulisphaera possess chitinolytic capabilities.</title>
        <authorList>
            <person name="Ivanova A."/>
        </authorList>
    </citation>
    <scope>NUCLEOTIDE SEQUENCE</scope>
    <source>
        <strain evidence="3">Ch08T</strain>
    </source>
</reference>
<dbReference type="AlphaFoldDB" id="A0AAU7CA78"/>
<feature type="transmembrane region" description="Helical" evidence="1">
    <location>
        <begin position="176"/>
        <end position="198"/>
    </location>
</feature>
<gene>
    <name evidence="3" type="ORF">V5E97_25220</name>
</gene>
<accession>A0AAU7CA78</accession>
<evidence type="ECO:0000313" key="3">
    <source>
        <dbReference type="EMBL" id="XBH01636.1"/>
    </source>
</evidence>
<dbReference type="PANTHER" id="PTHR43592:SF15">
    <property type="entry name" value="CAAX AMINO TERMINAL PROTEASE FAMILY PROTEIN"/>
    <property type="match status" value="1"/>
</dbReference>
<dbReference type="EC" id="3.4.-.-" evidence="3"/>
<name>A0AAU7CA78_9BACT</name>
<feature type="transmembrane region" description="Helical" evidence="1">
    <location>
        <begin position="45"/>
        <end position="66"/>
    </location>
</feature>
<dbReference type="Pfam" id="PF02517">
    <property type="entry name" value="Rce1-like"/>
    <property type="match status" value="1"/>
</dbReference>
<proteinExistence type="predicted"/>
<feature type="transmembrane region" description="Helical" evidence="1">
    <location>
        <begin position="152"/>
        <end position="170"/>
    </location>
</feature>
<evidence type="ECO:0000259" key="2">
    <source>
        <dbReference type="Pfam" id="PF02517"/>
    </source>
</evidence>